<evidence type="ECO:0000256" key="2">
    <source>
        <dbReference type="ARBA" id="ARBA00004996"/>
    </source>
</evidence>
<evidence type="ECO:0000313" key="15">
    <source>
        <dbReference type="Proteomes" id="UP000214365"/>
    </source>
</evidence>
<dbReference type="NCBIfam" id="NF002320">
    <property type="entry name" value="PRK01259.1"/>
    <property type="match status" value="1"/>
</dbReference>
<dbReference type="SMART" id="SM01400">
    <property type="entry name" value="Pribosyltran_N"/>
    <property type="match status" value="1"/>
</dbReference>
<evidence type="ECO:0000256" key="5">
    <source>
        <dbReference type="ARBA" id="ARBA00022679"/>
    </source>
</evidence>
<evidence type="ECO:0000256" key="9">
    <source>
        <dbReference type="ARBA" id="ARBA00022777"/>
    </source>
</evidence>
<keyword evidence="6" id="KW-0479">Metal-binding</keyword>
<dbReference type="GO" id="GO:0006164">
    <property type="term" value="P:purine nucleotide biosynthetic process"/>
    <property type="evidence" value="ECO:0007669"/>
    <property type="project" value="TreeGrafter"/>
</dbReference>
<protein>
    <recommendedName>
        <fullName evidence="4">ribose-phosphate diphosphokinase</fullName>
        <ecNumber evidence="4">2.7.6.1</ecNumber>
    </recommendedName>
</protein>
<dbReference type="RefSeq" id="XP_020119854.1">
    <property type="nucleotide sequence ID" value="XM_020267791.1"/>
</dbReference>
<accession>A0A225AK27</accession>
<evidence type="ECO:0000256" key="8">
    <source>
        <dbReference type="ARBA" id="ARBA00022741"/>
    </source>
</evidence>
<proteinExistence type="inferred from homology"/>
<keyword evidence="9 14" id="KW-0418">Kinase</keyword>
<comment type="catalytic activity">
    <reaction evidence="12">
        <text>D-ribose 5-phosphate + ATP = 5-phospho-alpha-D-ribose 1-diphosphate + AMP + H(+)</text>
        <dbReference type="Rhea" id="RHEA:15609"/>
        <dbReference type="ChEBI" id="CHEBI:15378"/>
        <dbReference type="ChEBI" id="CHEBI:30616"/>
        <dbReference type="ChEBI" id="CHEBI:58017"/>
        <dbReference type="ChEBI" id="CHEBI:78346"/>
        <dbReference type="ChEBI" id="CHEBI:456215"/>
        <dbReference type="EC" id="2.7.6.1"/>
    </reaction>
</comment>
<reference evidence="14 15" key="1">
    <citation type="submission" date="2015-06" db="EMBL/GenBank/DDBJ databases">
        <title>Talaromyces atroroseus IBT 11181 draft genome.</title>
        <authorList>
            <person name="Rasmussen K.B."/>
            <person name="Rasmussen S."/>
            <person name="Petersen B."/>
            <person name="Sicheritz-Ponten T."/>
            <person name="Mortensen U.H."/>
            <person name="Thrane U."/>
        </authorList>
    </citation>
    <scope>NUCLEOTIDE SEQUENCE [LARGE SCALE GENOMIC DNA]</scope>
    <source>
        <strain evidence="14 15">IBT 11181</strain>
    </source>
</reference>
<dbReference type="InterPro" id="IPR029057">
    <property type="entry name" value="PRTase-like"/>
</dbReference>
<comment type="subcellular location">
    <subcellularLocation>
        <location evidence="1">Cytoplasm</location>
    </subcellularLocation>
</comment>
<dbReference type="NCBIfam" id="TIGR01251">
    <property type="entry name" value="ribP_PPkin"/>
    <property type="match status" value="1"/>
</dbReference>
<dbReference type="GeneID" id="31004797"/>
<evidence type="ECO:0000259" key="13">
    <source>
        <dbReference type="Pfam" id="PF13793"/>
    </source>
</evidence>
<dbReference type="InterPro" id="IPR000842">
    <property type="entry name" value="PRib_PP_synth_CS"/>
</dbReference>
<dbReference type="GO" id="GO:0009156">
    <property type="term" value="P:ribonucleoside monophosphate biosynthetic process"/>
    <property type="evidence" value="ECO:0007669"/>
    <property type="project" value="InterPro"/>
</dbReference>
<dbReference type="FunFam" id="3.40.50.2020:FF:000014">
    <property type="entry name" value="Ribose-phosphate pyrophosphokinase 1"/>
    <property type="match status" value="1"/>
</dbReference>
<keyword evidence="8" id="KW-0547">Nucleotide-binding</keyword>
<dbReference type="Pfam" id="PF13793">
    <property type="entry name" value="Pribosyltran_N"/>
    <property type="match status" value="1"/>
</dbReference>
<feature type="domain" description="Ribose-phosphate pyrophosphokinase N-terminal" evidence="13">
    <location>
        <begin position="9"/>
        <end position="126"/>
    </location>
</feature>
<evidence type="ECO:0000313" key="14">
    <source>
        <dbReference type="EMBL" id="OKL59733.1"/>
    </source>
</evidence>
<comment type="pathway">
    <text evidence="2">Metabolic intermediate biosynthesis; 5-phospho-alpha-D-ribose 1-diphosphate biosynthesis; 5-phospho-alpha-D-ribose 1-diphosphate from D-ribose 5-phosphate (route I): step 1/1.</text>
</comment>
<dbReference type="EMBL" id="LFMY01000007">
    <property type="protein sequence ID" value="OKL59733.1"/>
    <property type="molecule type" value="Genomic_DNA"/>
</dbReference>
<organism evidence="14 15">
    <name type="scientific">Talaromyces atroroseus</name>
    <dbReference type="NCBI Taxonomy" id="1441469"/>
    <lineage>
        <taxon>Eukaryota</taxon>
        <taxon>Fungi</taxon>
        <taxon>Dikarya</taxon>
        <taxon>Ascomycota</taxon>
        <taxon>Pezizomycotina</taxon>
        <taxon>Eurotiomycetes</taxon>
        <taxon>Eurotiomycetidae</taxon>
        <taxon>Eurotiales</taxon>
        <taxon>Trichocomaceae</taxon>
        <taxon>Talaromyces</taxon>
        <taxon>Talaromyces sect. Trachyspermi</taxon>
    </lineage>
</organism>
<dbReference type="GO" id="GO:0006015">
    <property type="term" value="P:5-phosphoribose 1-diphosphate biosynthetic process"/>
    <property type="evidence" value="ECO:0007669"/>
    <property type="project" value="TreeGrafter"/>
</dbReference>
<sequence>MVTSRANEIKLISGGSHPDLSAKVADRLGIKITSTLSLNYSNLETSVTIGESVRDDDVYILQSTAPGSVNDGLMELLIMIHACRTASARSITAVIPNYPYARQDKKDKSRAPISARLIANMLQSAGASHVITMDLHASQIQGFFNVPVDNLFAEPSVLRWIKENLDADNCVIVSPDAGGAKRATSLADRLNIGFALIHKERPRPNVVGRMVLVGDVKGKVAILVDDMADTCGTLAKAAATVKENGAKEVYAIVTHGILSGPAIETINNSCLSGLVVTNIGDKIERCPKLRVIDISGTLAESFWHPSMCTFHNK</sequence>
<dbReference type="GO" id="GO:0002189">
    <property type="term" value="C:ribose phosphate diphosphokinase complex"/>
    <property type="evidence" value="ECO:0007669"/>
    <property type="project" value="TreeGrafter"/>
</dbReference>
<dbReference type="Pfam" id="PF14572">
    <property type="entry name" value="Pribosyl_synth"/>
    <property type="match status" value="1"/>
</dbReference>
<keyword evidence="11" id="KW-0460">Magnesium</keyword>
<dbReference type="GO" id="GO:0000287">
    <property type="term" value="F:magnesium ion binding"/>
    <property type="evidence" value="ECO:0007669"/>
    <property type="project" value="InterPro"/>
</dbReference>
<comment type="caution">
    <text evidence="14">The sequence shown here is derived from an EMBL/GenBank/DDBJ whole genome shotgun (WGS) entry which is preliminary data.</text>
</comment>
<evidence type="ECO:0000256" key="4">
    <source>
        <dbReference type="ARBA" id="ARBA00013247"/>
    </source>
</evidence>
<dbReference type="PANTHER" id="PTHR10210">
    <property type="entry name" value="RIBOSE-PHOSPHATE DIPHOSPHOKINASE FAMILY MEMBER"/>
    <property type="match status" value="1"/>
</dbReference>
<dbReference type="AlphaFoldDB" id="A0A225AK27"/>
<dbReference type="InterPro" id="IPR000836">
    <property type="entry name" value="PRTase_dom"/>
</dbReference>
<keyword evidence="5" id="KW-0808">Transferase</keyword>
<dbReference type="STRING" id="1441469.A0A225AK27"/>
<evidence type="ECO:0000256" key="1">
    <source>
        <dbReference type="ARBA" id="ARBA00004496"/>
    </source>
</evidence>
<dbReference type="PROSITE" id="PS00114">
    <property type="entry name" value="PRPP_SYNTHASE"/>
    <property type="match status" value="1"/>
</dbReference>
<dbReference type="OrthoDB" id="413572at2759"/>
<dbReference type="Gene3D" id="3.40.50.2020">
    <property type="match status" value="2"/>
</dbReference>
<dbReference type="PANTHER" id="PTHR10210:SF32">
    <property type="entry name" value="RIBOSE-PHOSPHATE PYROPHOSPHOKINASE 2"/>
    <property type="match status" value="1"/>
</dbReference>
<evidence type="ECO:0000256" key="7">
    <source>
        <dbReference type="ARBA" id="ARBA00022727"/>
    </source>
</evidence>
<dbReference type="GO" id="GO:0004749">
    <property type="term" value="F:ribose phosphate diphosphokinase activity"/>
    <property type="evidence" value="ECO:0007669"/>
    <property type="project" value="UniProtKB-EC"/>
</dbReference>
<evidence type="ECO:0000256" key="3">
    <source>
        <dbReference type="ARBA" id="ARBA00006478"/>
    </source>
</evidence>
<gene>
    <name evidence="14" type="ORF">UA08_05041</name>
</gene>
<keyword evidence="15" id="KW-1185">Reference proteome</keyword>
<name>A0A225AK27_TALAT</name>
<evidence type="ECO:0000256" key="10">
    <source>
        <dbReference type="ARBA" id="ARBA00022840"/>
    </source>
</evidence>
<dbReference type="GO" id="GO:0005737">
    <property type="term" value="C:cytoplasm"/>
    <property type="evidence" value="ECO:0007669"/>
    <property type="project" value="UniProtKB-SubCell"/>
</dbReference>
<keyword evidence="7" id="KW-0545">Nucleotide biosynthesis</keyword>
<dbReference type="Proteomes" id="UP000214365">
    <property type="component" value="Unassembled WGS sequence"/>
</dbReference>
<evidence type="ECO:0000256" key="6">
    <source>
        <dbReference type="ARBA" id="ARBA00022723"/>
    </source>
</evidence>
<dbReference type="InterPro" id="IPR005946">
    <property type="entry name" value="Rib-P_diPkinase"/>
</dbReference>
<dbReference type="InterPro" id="IPR029099">
    <property type="entry name" value="Pribosyltran_N"/>
</dbReference>
<dbReference type="CDD" id="cd06223">
    <property type="entry name" value="PRTases_typeI"/>
    <property type="match status" value="1"/>
</dbReference>
<evidence type="ECO:0000256" key="12">
    <source>
        <dbReference type="ARBA" id="ARBA00049535"/>
    </source>
</evidence>
<dbReference type="GO" id="GO:0016301">
    <property type="term" value="F:kinase activity"/>
    <property type="evidence" value="ECO:0007669"/>
    <property type="project" value="UniProtKB-KW"/>
</dbReference>
<evidence type="ECO:0000256" key="11">
    <source>
        <dbReference type="ARBA" id="ARBA00022842"/>
    </source>
</evidence>
<keyword evidence="10" id="KW-0067">ATP-binding</keyword>
<dbReference type="SUPFAM" id="SSF53271">
    <property type="entry name" value="PRTase-like"/>
    <property type="match status" value="1"/>
</dbReference>
<dbReference type="GO" id="GO:0005524">
    <property type="term" value="F:ATP binding"/>
    <property type="evidence" value="ECO:0007669"/>
    <property type="project" value="UniProtKB-KW"/>
</dbReference>
<dbReference type="FunFam" id="3.40.50.2020:FF:000005">
    <property type="entry name" value="Ribose-phosphate pyrophosphokinase 1"/>
    <property type="match status" value="1"/>
</dbReference>
<dbReference type="EC" id="2.7.6.1" evidence="4"/>
<comment type="similarity">
    <text evidence="3">Belongs to the ribose-phosphate pyrophosphokinase family.</text>
</comment>